<name>A0ABM9NI67_9GAMM</name>
<dbReference type="PROSITE" id="PS00330">
    <property type="entry name" value="HEMOLYSIN_CALCIUM"/>
    <property type="match status" value="1"/>
</dbReference>
<dbReference type="Proteomes" id="UP001497493">
    <property type="component" value="Chromosome"/>
</dbReference>
<evidence type="ECO:0000256" key="1">
    <source>
        <dbReference type="ARBA" id="ARBA00004613"/>
    </source>
</evidence>
<keyword evidence="2" id="KW-0964">Secreted</keyword>
<reference evidence="4 5" key="1">
    <citation type="submission" date="2024-04" db="EMBL/GenBank/DDBJ databases">
        <authorList>
            <person name="Cremers G."/>
        </authorList>
    </citation>
    <scope>NUCLEOTIDE SEQUENCE [LARGE SCALE GENOMIC DNA]</scope>
    <source>
        <strain evidence="4">MeCH1-AG</strain>
    </source>
</reference>
<dbReference type="PRINTS" id="PR00313">
    <property type="entry name" value="CABNDNGRPT"/>
</dbReference>
<keyword evidence="3" id="KW-0106">Calcium</keyword>
<dbReference type="InterPro" id="IPR011049">
    <property type="entry name" value="Serralysin-like_metalloprot_C"/>
</dbReference>
<evidence type="ECO:0000313" key="4">
    <source>
        <dbReference type="EMBL" id="CAL1240307.1"/>
    </source>
</evidence>
<keyword evidence="5" id="KW-1185">Reference proteome</keyword>
<dbReference type="PANTHER" id="PTHR38340">
    <property type="entry name" value="S-LAYER PROTEIN"/>
    <property type="match status" value="1"/>
</dbReference>
<proteinExistence type="predicted"/>
<dbReference type="InterPro" id="IPR050557">
    <property type="entry name" value="RTX_toxin/Mannuronan_C5-epim"/>
</dbReference>
<evidence type="ECO:0000256" key="2">
    <source>
        <dbReference type="ARBA" id="ARBA00022525"/>
    </source>
</evidence>
<dbReference type="PANTHER" id="PTHR38340:SF1">
    <property type="entry name" value="S-LAYER PROTEIN"/>
    <property type="match status" value="1"/>
</dbReference>
<comment type="subcellular location">
    <subcellularLocation>
        <location evidence="1">Secreted</location>
    </subcellularLocation>
</comment>
<sequence length="259" mass="26853">MITEVGGHKIGIAVHDDVDKQAIDHFFHGLFDKAVPTSHNFATGAETFTTDTGKTFTVFGSGEGGSQGGGTYTPKIKLPDDPSVIATGLNNKIIGTGGNDQVLIIDGGHHTFQGKGGNDVVQDLGFGNNVLNGGAGNDTLTGGTGNDKLIGGTGNDTLISGQGNDTMVGGPGRDTFVIGNAPTGHDTIRDFTKKDILQIADRTGDGHVKLGEDIVSITHDTHTNTITVTLKGGDIITLEHIKDAQNLEEDGDSGIFKLH</sequence>
<evidence type="ECO:0000313" key="5">
    <source>
        <dbReference type="Proteomes" id="UP001497493"/>
    </source>
</evidence>
<dbReference type="InterPro" id="IPR018511">
    <property type="entry name" value="Hemolysin-typ_Ca-bd_CS"/>
</dbReference>
<accession>A0ABM9NI67</accession>
<dbReference type="SUPFAM" id="SSF51120">
    <property type="entry name" value="beta-Roll"/>
    <property type="match status" value="1"/>
</dbReference>
<dbReference type="Pfam" id="PF00353">
    <property type="entry name" value="HemolysinCabind"/>
    <property type="match status" value="3"/>
</dbReference>
<dbReference type="EMBL" id="OZ026884">
    <property type="protein sequence ID" value="CAL1240307.1"/>
    <property type="molecule type" value="Genomic_DNA"/>
</dbReference>
<evidence type="ECO:0000256" key="3">
    <source>
        <dbReference type="ARBA" id="ARBA00022837"/>
    </source>
</evidence>
<gene>
    <name evidence="4" type="ORF">MECH1_V1_1531</name>
</gene>
<organism evidence="4 5">
    <name type="scientific">Candidatus Methylocalor cossyra</name>
    <dbReference type="NCBI Taxonomy" id="3108543"/>
    <lineage>
        <taxon>Bacteria</taxon>
        <taxon>Pseudomonadati</taxon>
        <taxon>Pseudomonadota</taxon>
        <taxon>Gammaproteobacteria</taxon>
        <taxon>Methylococcales</taxon>
        <taxon>Methylococcaceae</taxon>
        <taxon>Candidatus Methylocalor</taxon>
    </lineage>
</organism>
<dbReference type="Gene3D" id="2.150.10.10">
    <property type="entry name" value="Serralysin-like metalloprotease, C-terminal"/>
    <property type="match status" value="1"/>
</dbReference>
<dbReference type="RefSeq" id="WP_348759797.1">
    <property type="nucleotide sequence ID" value="NZ_OZ026884.1"/>
</dbReference>
<dbReference type="InterPro" id="IPR001343">
    <property type="entry name" value="Hemolysn_Ca-bd"/>
</dbReference>
<protein>
    <submittedName>
        <fullName evidence="4">Hemolysin-type calcium-binding repeat-containing protein</fullName>
    </submittedName>
</protein>